<accession>A0A2J6X6X0</accession>
<dbReference type="EMBL" id="PNIX01000188">
    <property type="protein sequence ID" value="PMP82654.1"/>
    <property type="molecule type" value="Genomic_DNA"/>
</dbReference>
<reference evidence="3 4" key="1">
    <citation type="submission" date="2018-01" db="EMBL/GenBank/DDBJ databases">
        <title>Metagenomic assembled genomes from two thermal pools in the Uzon Caldera, Kamchatka, Russia.</title>
        <authorList>
            <person name="Wilkins L."/>
            <person name="Ettinger C."/>
        </authorList>
    </citation>
    <scope>NUCLEOTIDE SEQUENCE [LARGE SCALE GENOMIC DNA]</scope>
    <source>
        <strain evidence="3">ARK-10</strain>
    </source>
</reference>
<dbReference type="InterPro" id="IPR013762">
    <property type="entry name" value="Integrase-like_cat_sf"/>
</dbReference>
<gene>
    <name evidence="3" type="ORF">C0175_03250</name>
</gene>
<name>A0A2J6X6X0_9BACT</name>
<evidence type="ECO:0000256" key="1">
    <source>
        <dbReference type="ARBA" id="ARBA00023172"/>
    </source>
</evidence>
<comment type="caution">
    <text evidence="3">The sequence shown here is derived from an EMBL/GenBank/DDBJ whole genome shotgun (WGS) entry which is preliminary data.</text>
</comment>
<dbReference type="Proteomes" id="UP000236910">
    <property type="component" value="Unassembled WGS sequence"/>
</dbReference>
<dbReference type="GO" id="GO:0006310">
    <property type="term" value="P:DNA recombination"/>
    <property type="evidence" value="ECO:0007669"/>
    <property type="project" value="UniProtKB-KW"/>
</dbReference>
<dbReference type="GO" id="GO:0015074">
    <property type="term" value="P:DNA integration"/>
    <property type="evidence" value="ECO:0007669"/>
    <property type="project" value="InterPro"/>
</dbReference>
<dbReference type="InterPro" id="IPR002104">
    <property type="entry name" value="Integrase_catalytic"/>
</dbReference>
<keyword evidence="1" id="KW-0233">DNA recombination</keyword>
<dbReference type="Gene3D" id="1.10.443.10">
    <property type="entry name" value="Intergrase catalytic core"/>
    <property type="match status" value="1"/>
</dbReference>
<dbReference type="PROSITE" id="PS51898">
    <property type="entry name" value="TYR_RECOMBINASE"/>
    <property type="match status" value="1"/>
</dbReference>
<sequence length="407" mass="46517">MITADNYLRTLGRYCKLTKNTPESILKKAKSGELKHEFIEFVNDLQNQGKNGSYLVLFKKTLNSWLSFNNIDQKLQGIKIRGANLTPTIQDERPPTKEELDKILRNASLRGRAIIGILAFSGIRPESLGNYKGTDGIVLKDIEGLEITDQGINFKIFPAMLKIRATLSKKGNAYFTFLPEQACKYIKDYLDLRIRNGEKLNLESPLIRADPRGSHSKATEFISTMFLLRDVKKAIKKSGFSFRPYVMRVYFASAMDIAESKGLISHSWRAFFMGHKGDIEARYSTNKRLPPDVIEQMREAYKRCQKYLITELPQVEESNLQELIKKQMLLVAGFKPEEIEKMNISEMSNEEITQKIREKLMGSLKESLVKNAKGQFVINKDKVEDYISKGFEFVADLGNGKIIMKMP</sequence>
<evidence type="ECO:0000313" key="4">
    <source>
        <dbReference type="Proteomes" id="UP000236910"/>
    </source>
</evidence>
<protein>
    <submittedName>
        <fullName evidence="3">Site-specific integrase</fullName>
    </submittedName>
</protein>
<dbReference type="SUPFAM" id="SSF56349">
    <property type="entry name" value="DNA breaking-rejoining enzymes"/>
    <property type="match status" value="1"/>
</dbReference>
<organism evidence="3 4">
    <name type="scientific">Caldisericum exile</name>
    <dbReference type="NCBI Taxonomy" id="693075"/>
    <lineage>
        <taxon>Bacteria</taxon>
        <taxon>Pseudomonadati</taxon>
        <taxon>Caldisericota/Cryosericota group</taxon>
        <taxon>Caldisericota</taxon>
        <taxon>Caldisericia</taxon>
        <taxon>Caldisericales</taxon>
        <taxon>Caldisericaceae</taxon>
        <taxon>Caldisericum</taxon>
    </lineage>
</organism>
<dbReference type="InterPro" id="IPR011010">
    <property type="entry name" value="DNA_brk_join_enz"/>
</dbReference>
<dbReference type="AlphaFoldDB" id="A0A2J6X6X0"/>
<feature type="domain" description="Tyr recombinase" evidence="2">
    <location>
        <begin position="90"/>
        <end position="302"/>
    </location>
</feature>
<dbReference type="GO" id="GO:0003677">
    <property type="term" value="F:DNA binding"/>
    <property type="evidence" value="ECO:0007669"/>
    <property type="project" value="InterPro"/>
</dbReference>
<feature type="non-terminal residue" evidence="3">
    <location>
        <position position="407"/>
    </location>
</feature>
<evidence type="ECO:0000259" key="2">
    <source>
        <dbReference type="PROSITE" id="PS51898"/>
    </source>
</evidence>
<proteinExistence type="predicted"/>
<evidence type="ECO:0000313" key="3">
    <source>
        <dbReference type="EMBL" id="PMP82654.1"/>
    </source>
</evidence>